<evidence type="ECO:0000313" key="2">
    <source>
        <dbReference type="Proteomes" id="UP000322822"/>
    </source>
</evidence>
<dbReference type="EMBL" id="CP044067">
    <property type="protein sequence ID" value="QET06058.1"/>
    <property type="molecule type" value="Genomic_DNA"/>
</dbReference>
<proteinExistence type="predicted"/>
<dbReference type="RefSeq" id="WP_150376779.1">
    <property type="nucleotide sequence ID" value="NZ_CP044067.1"/>
</dbReference>
<dbReference type="OrthoDB" id="9782160at2"/>
<sequence length="67" mass="7568">MGLGTTARFLAYQQSRYLRTARVQLTSRMYGELYHAKGVAAELRNALLSQTSAAQARQHLSWLFHGI</sequence>
<reference evidence="1 2" key="1">
    <citation type="submission" date="2019-09" db="EMBL/GenBank/DDBJ databases">
        <title>FDA dAtabase for Regulatory Grade micrObial Sequences (FDA-ARGOS): Supporting development and validation of Infectious Disease Dx tests.</title>
        <authorList>
            <person name="Sciortino C."/>
            <person name="Tallon L."/>
            <person name="Sadzewicz L."/>
            <person name="Vavikolanu K."/>
            <person name="Mehta A."/>
            <person name="Aluvathingal J."/>
            <person name="Nadendla S."/>
            <person name="Nandy P."/>
            <person name="Geyer C."/>
            <person name="Yan Y."/>
            <person name="Sichtig H."/>
        </authorList>
    </citation>
    <scope>NUCLEOTIDE SEQUENCE [LARGE SCALE GENOMIC DNA]</scope>
    <source>
        <strain evidence="1 2">FDAARGOS_664</strain>
    </source>
</reference>
<dbReference type="AlphaFoldDB" id="A0A5P2HE10"/>
<dbReference type="Proteomes" id="UP000322822">
    <property type="component" value="Chromosome 2"/>
</dbReference>
<protein>
    <submittedName>
        <fullName evidence="1">Uncharacterized protein</fullName>
    </submittedName>
</protein>
<gene>
    <name evidence="1" type="ORF">FOB72_29495</name>
</gene>
<organism evidence="1 2">
    <name type="scientific">Cupriavidus pauculus</name>
    <dbReference type="NCBI Taxonomy" id="82633"/>
    <lineage>
        <taxon>Bacteria</taxon>
        <taxon>Pseudomonadati</taxon>
        <taxon>Pseudomonadota</taxon>
        <taxon>Betaproteobacteria</taxon>
        <taxon>Burkholderiales</taxon>
        <taxon>Burkholderiaceae</taxon>
        <taxon>Cupriavidus</taxon>
    </lineage>
</organism>
<accession>A0A5P2HE10</accession>
<evidence type="ECO:0000313" key="1">
    <source>
        <dbReference type="EMBL" id="QET06058.1"/>
    </source>
</evidence>
<name>A0A5P2HE10_9BURK</name>